<dbReference type="FunFam" id="2.130.10.10:FF:001216">
    <property type="entry name" value="Type II inositol polyphosphate 5-phosphatase 15"/>
    <property type="match status" value="1"/>
</dbReference>
<dbReference type="EMBL" id="RDQH01000338">
    <property type="protein sequence ID" value="RXH82610.1"/>
    <property type="molecule type" value="Genomic_DNA"/>
</dbReference>
<dbReference type="STRING" id="3750.A0A498IHG3"/>
<dbReference type="Pfam" id="PF23754">
    <property type="entry name" value="Beta-prop_IP5PC_F"/>
    <property type="match status" value="2"/>
</dbReference>
<dbReference type="InterPro" id="IPR001680">
    <property type="entry name" value="WD40_rpt"/>
</dbReference>
<proteinExistence type="inferred from homology"/>
<feature type="region of interest" description="Disordered" evidence="2">
    <location>
        <begin position="1"/>
        <end position="58"/>
    </location>
</feature>
<dbReference type="Proteomes" id="UP000290289">
    <property type="component" value="Chromosome 12"/>
</dbReference>
<reference evidence="4 5" key="1">
    <citation type="submission" date="2018-10" db="EMBL/GenBank/DDBJ databases">
        <title>A high-quality apple genome assembly.</title>
        <authorList>
            <person name="Hu J."/>
        </authorList>
    </citation>
    <scope>NUCLEOTIDE SEQUENCE [LARGE SCALE GENOMIC DNA]</scope>
    <source>
        <strain evidence="5">cv. HFTH1</strain>
        <tissue evidence="4">Young leaf</tissue>
    </source>
</reference>
<dbReference type="InterPro" id="IPR036691">
    <property type="entry name" value="Endo/exonu/phosph_ase_sf"/>
</dbReference>
<dbReference type="InterPro" id="IPR056455">
    <property type="entry name" value="Ig-like_IP5PC_F"/>
</dbReference>
<feature type="region of interest" description="Disordered" evidence="2">
    <location>
        <begin position="85"/>
        <end position="111"/>
    </location>
</feature>
<evidence type="ECO:0000313" key="4">
    <source>
        <dbReference type="EMBL" id="RXH82610.1"/>
    </source>
</evidence>
<feature type="domain" description="Inositol polyphosphate-related phosphatase" evidence="3">
    <location>
        <begin position="556"/>
        <end position="866"/>
    </location>
</feature>
<comment type="caution">
    <text evidence="4">The sequence shown here is derived from an EMBL/GenBank/DDBJ whole genome shotgun (WGS) entry which is preliminary data.</text>
</comment>
<dbReference type="Pfam" id="PF23755">
    <property type="entry name" value="Ig-like_IP5PC_F"/>
    <property type="match status" value="1"/>
</dbReference>
<evidence type="ECO:0000313" key="5">
    <source>
        <dbReference type="Proteomes" id="UP000290289"/>
    </source>
</evidence>
<dbReference type="InterPro" id="IPR046985">
    <property type="entry name" value="IP5"/>
</dbReference>
<protein>
    <recommendedName>
        <fullName evidence="3">Inositol polyphosphate-related phosphatase domain-containing protein</fullName>
    </recommendedName>
</protein>
<dbReference type="AlphaFoldDB" id="A0A498IHG3"/>
<dbReference type="InterPro" id="IPR036322">
    <property type="entry name" value="WD40_repeat_dom_sf"/>
</dbReference>
<sequence>MDENEDLFSSPSFSGNPPPSDLRKFSLLDQTRADTLTPSASKLFPDSSSSSSEDEDNVVSLHSTSKRLDYMLQFLDRKLSVINDDDYNKNNNSSSNYNNNNNKNNASEGNCSSSLPEFLASGGGTGIFKVPIRAAVHPNRPPRLEVRPHPLRETQIGCFLRTMVSTASQLWVGTECAVRVWNLSDLYSAAGQGESGDEEAVPYRESVCTSAVICLVGDEGNKMVWSGHRDGRIRCWKMDSAPTPTNPFKEGLSWQAHRGPVLSIVISCYGKFICLFIYSTSAAANAATTTTLIHLGDLWSGSEGGSIKIWPREALEKALSLTAEERHMSSLLVERSYIEPWTQVAVNGFTNILTSDVRYLLSDRSGAKLWTAGYLSFALDARTRELLKLFSTDGQIENRVDISSAQDFSAEPIAGSKKDKIQSSFGFFQRSRNAIMGAADAVRRVAVKGAFGDDNRRTEALVIAMDGMIWTGCTNGLLVQWDRNGNRIQEYHYHSSAVQCFCTFGLRIWVGYASGTVHVLDLEGNLLGGWVAHSSPVIKMAAGAGFIFTLANQGGICGWNITSPGPLDNILCSELAGKEFTYTRIENLKILTGTWNVGQGRASQDSLISWLGSVAATVGIVVVGLQEVEMGAGFLAMSAAKETVGLEGSSVGQWWLDMIGKTLDEGLTFERVGSRQLAGLLIAVSGLPLIHSIAASASSAVQMLRGTHAIGNNSAEGMPELSEADMIIFLGDFNYRLDGISYDEARDFVSQRCFDWLRERDQLRVEMEAGNVFQGMREADIKFPPTYKFERHQAGLAGYDSGEKKRTPAWCDRILYRDSRSASVSECSLECPVVSSISQYEACMDVTDSDHKPVRCIFTVDIARVDESLRRQEFGEILKSNEKIKCIIEEQCKIPETIVSTNNIILQNQDTSILRITNKCGDKDAFFDIICEGQSIIKEDGPTSDYCSFGFPRWLEVTPSAGIIRPDHIAEVTVHHEEHQTLEEFLDGVPQNWWCEDTRDKEVILVVKVRGSYTTDTRHHRVCVRQCCSAKTNQNEPTGDSTRQAQGTVLRRSDFQHLSSSYDVVDHLWSSRSP</sequence>
<dbReference type="InterPro" id="IPR056454">
    <property type="entry name" value="Beta-prop_IP5PC_F"/>
</dbReference>
<dbReference type="SMART" id="SM00320">
    <property type="entry name" value="WD40"/>
    <property type="match status" value="4"/>
</dbReference>
<name>A0A498IHG3_MALDO</name>
<evidence type="ECO:0000256" key="2">
    <source>
        <dbReference type="SAM" id="MobiDB-lite"/>
    </source>
</evidence>
<dbReference type="SUPFAM" id="SSF56219">
    <property type="entry name" value="DNase I-like"/>
    <property type="match status" value="1"/>
</dbReference>
<dbReference type="Gene3D" id="3.60.10.10">
    <property type="entry name" value="Endonuclease/exonuclease/phosphatase"/>
    <property type="match status" value="2"/>
</dbReference>
<feature type="compositionally biased region" description="Low complexity" evidence="2">
    <location>
        <begin position="89"/>
        <end position="105"/>
    </location>
</feature>
<accession>A0A498IHG3</accession>
<dbReference type="GO" id="GO:0046856">
    <property type="term" value="P:phosphatidylinositol dephosphorylation"/>
    <property type="evidence" value="ECO:0007669"/>
    <property type="project" value="InterPro"/>
</dbReference>
<comment type="similarity">
    <text evidence="1">Belongs to the inositol polyphosphate 5-phosphatase family.</text>
</comment>
<dbReference type="Gene3D" id="2.130.10.10">
    <property type="entry name" value="YVTN repeat-like/Quinoprotein amine dehydrogenase"/>
    <property type="match status" value="2"/>
</dbReference>
<dbReference type="Pfam" id="PF22669">
    <property type="entry name" value="Exo_endo_phos2"/>
    <property type="match status" value="1"/>
</dbReference>
<dbReference type="SMART" id="SM00128">
    <property type="entry name" value="IPPc"/>
    <property type="match status" value="1"/>
</dbReference>
<dbReference type="InterPro" id="IPR000300">
    <property type="entry name" value="IPPc"/>
</dbReference>
<dbReference type="GO" id="GO:0004439">
    <property type="term" value="F:phosphatidylinositol-4,5-bisphosphate 5-phosphatase activity"/>
    <property type="evidence" value="ECO:0007669"/>
    <property type="project" value="TreeGrafter"/>
</dbReference>
<keyword evidence="5" id="KW-1185">Reference proteome</keyword>
<dbReference type="PANTHER" id="PTHR11200:SF300">
    <property type="entry name" value="TYPE II INOSITOL 1,4,5-TRISPHOSPHATE 5-PHOSPHATASE"/>
    <property type="match status" value="1"/>
</dbReference>
<gene>
    <name evidence="4" type="ORF">DVH24_036951</name>
</gene>
<dbReference type="InterPro" id="IPR015943">
    <property type="entry name" value="WD40/YVTN_repeat-like_dom_sf"/>
</dbReference>
<evidence type="ECO:0000259" key="3">
    <source>
        <dbReference type="SMART" id="SM00128"/>
    </source>
</evidence>
<evidence type="ECO:0000256" key="1">
    <source>
        <dbReference type="ARBA" id="ARBA00010768"/>
    </source>
</evidence>
<dbReference type="SUPFAM" id="SSF50978">
    <property type="entry name" value="WD40 repeat-like"/>
    <property type="match status" value="1"/>
</dbReference>
<dbReference type="PANTHER" id="PTHR11200">
    <property type="entry name" value="INOSITOL 5-PHOSPHATASE"/>
    <property type="match status" value="1"/>
</dbReference>
<organism evidence="4 5">
    <name type="scientific">Malus domestica</name>
    <name type="common">Apple</name>
    <name type="synonym">Pyrus malus</name>
    <dbReference type="NCBI Taxonomy" id="3750"/>
    <lineage>
        <taxon>Eukaryota</taxon>
        <taxon>Viridiplantae</taxon>
        <taxon>Streptophyta</taxon>
        <taxon>Embryophyta</taxon>
        <taxon>Tracheophyta</taxon>
        <taxon>Spermatophyta</taxon>
        <taxon>Magnoliopsida</taxon>
        <taxon>eudicotyledons</taxon>
        <taxon>Gunneridae</taxon>
        <taxon>Pentapetalae</taxon>
        <taxon>rosids</taxon>
        <taxon>fabids</taxon>
        <taxon>Rosales</taxon>
        <taxon>Rosaceae</taxon>
        <taxon>Amygdaloideae</taxon>
        <taxon>Maleae</taxon>
        <taxon>Malus</taxon>
    </lineage>
</organism>